<comment type="caution">
    <text evidence="1">The sequence shown here is derived from an EMBL/GenBank/DDBJ whole genome shotgun (WGS) entry which is preliminary data.</text>
</comment>
<reference evidence="1" key="1">
    <citation type="journal article" date="2021" name="Sci. Rep.">
        <title>Diploid genomic architecture of Nitzschia inconspicua, an elite biomass production diatom.</title>
        <authorList>
            <person name="Oliver A."/>
            <person name="Podell S."/>
            <person name="Pinowska A."/>
            <person name="Traller J.C."/>
            <person name="Smith S.R."/>
            <person name="McClure R."/>
            <person name="Beliaev A."/>
            <person name="Bohutskyi P."/>
            <person name="Hill E.A."/>
            <person name="Rabines A."/>
            <person name="Zheng H."/>
            <person name="Allen L.Z."/>
            <person name="Kuo A."/>
            <person name="Grigoriev I.V."/>
            <person name="Allen A.E."/>
            <person name="Hazlebeck D."/>
            <person name="Allen E.E."/>
        </authorList>
    </citation>
    <scope>NUCLEOTIDE SEQUENCE</scope>
    <source>
        <strain evidence="1">Hildebrandi</strain>
    </source>
</reference>
<reference evidence="1" key="2">
    <citation type="submission" date="2021-04" db="EMBL/GenBank/DDBJ databases">
        <authorList>
            <person name="Podell S."/>
        </authorList>
    </citation>
    <scope>NUCLEOTIDE SEQUENCE</scope>
    <source>
        <strain evidence="1">Hildebrandi</strain>
    </source>
</reference>
<proteinExistence type="predicted"/>
<keyword evidence="2" id="KW-1185">Reference proteome</keyword>
<name>A0A9K3L629_9STRA</name>
<sequence length="103" mass="11583">MSLTPQAQRSLKLFTAIATVGVGVQAMFLSDYNIEGYQGKEHIFTNLQQDTRRWIDHNIYGIDTSKVQQKSTTTRIHNDVAGKNDDVLVASIQPDSRRSTDKT</sequence>
<evidence type="ECO:0000313" key="1">
    <source>
        <dbReference type="EMBL" id="KAG7356330.1"/>
    </source>
</evidence>
<protein>
    <submittedName>
        <fullName evidence="1">Uncharacterized protein</fullName>
    </submittedName>
</protein>
<evidence type="ECO:0000313" key="2">
    <source>
        <dbReference type="Proteomes" id="UP000693970"/>
    </source>
</evidence>
<accession>A0A9K3L629</accession>
<dbReference type="Proteomes" id="UP000693970">
    <property type="component" value="Unassembled WGS sequence"/>
</dbReference>
<organism evidence="1 2">
    <name type="scientific">Nitzschia inconspicua</name>
    <dbReference type="NCBI Taxonomy" id="303405"/>
    <lineage>
        <taxon>Eukaryota</taxon>
        <taxon>Sar</taxon>
        <taxon>Stramenopiles</taxon>
        <taxon>Ochrophyta</taxon>
        <taxon>Bacillariophyta</taxon>
        <taxon>Bacillariophyceae</taxon>
        <taxon>Bacillariophycidae</taxon>
        <taxon>Bacillariales</taxon>
        <taxon>Bacillariaceae</taxon>
        <taxon>Nitzschia</taxon>
    </lineage>
</organism>
<dbReference type="EMBL" id="JAGRRH010000015">
    <property type="protein sequence ID" value="KAG7356330.1"/>
    <property type="molecule type" value="Genomic_DNA"/>
</dbReference>
<dbReference type="AlphaFoldDB" id="A0A9K3L629"/>
<gene>
    <name evidence="1" type="ORF">IV203_001016</name>
</gene>